<sequence length="243" mass="26609">MYRNKAAVSTPWLSACIAFSLASLVGCGGGEGTAPVDAEGNPTATARSAKEEAALARLFPGWGDLGRYANDPQFQHATPKVPIVVDGVRLPPEAIQRFNGQPVIYLMNEESQEGGFVYVFSTHQKLRAHLEARGKMPRLDGGDVSAMDETPAIFYADPGLTGWEIRFSRGTEVPNLTSHSVNWFWNWNDQISSLAAANVGTYTVLYQNSNYWGTEVWTAAGTSRYDLGWINYDNQASSIRVLP</sequence>
<feature type="signal peptide" evidence="1">
    <location>
        <begin position="1"/>
        <end position="28"/>
    </location>
</feature>
<evidence type="ECO:0008006" key="4">
    <source>
        <dbReference type="Google" id="ProtNLM"/>
    </source>
</evidence>
<evidence type="ECO:0000313" key="2">
    <source>
        <dbReference type="EMBL" id="NMO22069.1"/>
    </source>
</evidence>
<dbReference type="PROSITE" id="PS51257">
    <property type="entry name" value="PROKAR_LIPOPROTEIN"/>
    <property type="match status" value="1"/>
</dbReference>
<dbReference type="Gene3D" id="2.60.20.10">
    <property type="entry name" value="Crystallins"/>
    <property type="match status" value="1"/>
</dbReference>
<feature type="chain" id="PRO_5032336946" description="Lipoprotein" evidence="1">
    <location>
        <begin position="29"/>
        <end position="243"/>
    </location>
</feature>
<dbReference type="EMBL" id="JABBJJ010000381">
    <property type="protein sequence ID" value="NMO22069.1"/>
    <property type="molecule type" value="Genomic_DNA"/>
</dbReference>
<dbReference type="SUPFAM" id="SSF49695">
    <property type="entry name" value="gamma-Crystallin-like"/>
    <property type="match status" value="1"/>
</dbReference>
<dbReference type="AlphaFoldDB" id="A0A848LWQ5"/>
<accession>A0A848LWQ5</accession>
<evidence type="ECO:0000256" key="1">
    <source>
        <dbReference type="SAM" id="SignalP"/>
    </source>
</evidence>
<evidence type="ECO:0000313" key="3">
    <source>
        <dbReference type="Proteomes" id="UP000518300"/>
    </source>
</evidence>
<dbReference type="Proteomes" id="UP000518300">
    <property type="component" value="Unassembled WGS sequence"/>
</dbReference>
<keyword evidence="3" id="KW-1185">Reference proteome</keyword>
<gene>
    <name evidence="2" type="ORF">HG543_45515</name>
</gene>
<organism evidence="2 3">
    <name type="scientific">Pyxidicoccus fallax</name>
    <dbReference type="NCBI Taxonomy" id="394095"/>
    <lineage>
        <taxon>Bacteria</taxon>
        <taxon>Pseudomonadati</taxon>
        <taxon>Myxococcota</taxon>
        <taxon>Myxococcia</taxon>
        <taxon>Myxococcales</taxon>
        <taxon>Cystobacterineae</taxon>
        <taxon>Myxococcaceae</taxon>
        <taxon>Pyxidicoccus</taxon>
    </lineage>
</organism>
<protein>
    <recommendedName>
        <fullName evidence="4">Lipoprotein</fullName>
    </recommendedName>
</protein>
<name>A0A848LWQ5_9BACT</name>
<proteinExistence type="predicted"/>
<dbReference type="InterPro" id="IPR011024">
    <property type="entry name" value="G_crystallin-like"/>
</dbReference>
<dbReference type="RefSeq" id="WP_169351232.1">
    <property type="nucleotide sequence ID" value="NZ_JABBJJ010000381.1"/>
</dbReference>
<reference evidence="2 3" key="1">
    <citation type="submission" date="2020-04" db="EMBL/GenBank/DDBJ databases">
        <title>Draft genome of Pyxidicoccus fallax type strain.</title>
        <authorList>
            <person name="Whitworth D.E."/>
        </authorList>
    </citation>
    <scope>NUCLEOTIDE SEQUENCE [LARGE SCALE GENOMIC DNA]</scope>
    <source>
        <strain evidence="2 3">DSM 14698</strain>
    </source>
</reference>
<comment type="caution">
    <text evidence="2">The sequence shown here is derived from an EMBL/GenBank/DDBJ whole genome shotgun (WGS) entry which is preliminary data.</text>
</comment>
<keyword evidence="1" id="KW-0732">Signal</keyword>